<proteinExistence type="predicted"/>
<evidence type="ECO:0000313" key="2">
    <source>
        <dbReference type="EMBL" id="SNY94961.1"/>
    </source>
</evidence>
<evidence type="ECO:0000313" key="3">
    <source>
        <dbReference type="Proteomes" id="UP000219048"/>
    </source>
</evidence>
<dbReference type="RefSeq" id="WP_097044306.1">
    <property type="nucleotide sequence ID" value="NZ_OBEH01000001.1"/>
</dbReference>
<dbReference type="InterPro" id="IPR011250">
    <property type="entry name" value="OMP/PagP_B-barrel"/>
</dbReference>
<name>A0A285MHJ4_9FLAO</name>
<keyword evidence="1" id="KW-0732">Signal</keyword>
<gene>
    <name evidence="2" type="ORF">SAMN06265377_0623</name>
</gene>
<dbReference type="AlphaFoldDB" id="A0A285MHJ4"/>
<organism evidence="2 3">
    <name type="scientific">Flagellimonas pacifica</name>
    <dbReference type="NCBI Taxonomy" id="1247520"/>
    <lineage>
        <taxon>Bacteria</taxon>
        <taxon>Pseudomonadati</taxon>
        <taxon>Bacteroidota</taxon>
        <taxon>Flavobacteriia</taxon>
        <taxon>Flavobacteriales</taxon>
        <taxon>Flavobacteriaceae</taxon>
        <taxon>Flagellimonas</taxon>
    </lineage>
</organism>
<feature type="signal peptide" evidence="1">
    <location>
        <begin position="1"/>
        <end position="25"/>
    </location>
</feature>
<sequence length="188" mass="20629">MKTTFRNSIILFSLLFLACILAANAQRKTETTQDVPVAVSDISDDDLENSFYAGISIGVPSGSLGDAASFLYGAFGGYSFRVSKCFSVGPEVNYTHFVGKDRDFGDITVEGEGFDFAGVSARVDYHLSDSFGVGANYGYGTYLEENSDFEDYITVGLDIRPVPGLVIRPEITFQNDSEQYSVRVYRTF</sequence>
<accession>A0A285MHJ4</accession>
<evidence type="ECO:0000256" key="1">
    <source>
        <dbReference type="SAM" id="SignalP"/>
    </source>
</evidence>
<dbReference type="EMBL" id="OBEH01000001">
    <property type="protein sequence ID" value="SNY94961.1"/>
    <property type="molecule type" value="Genomic_DNA"/>
</dbReference>
<dbReference type="SUPFAM" id="SSF56925">
    <property type="entry name" value="OMPA-like"/>
    <property type="match status" value="1"/>
</dbReference>
<protein>
    <submittedName>
        <fullName evidence="2">Outer membrane protein beta-barrel domain-containing protein</fullName>
    </submittedName>
</protein>
<dbReference type="OrthoDB" id="1492374at2"/>
<dbReference type="PROSITE" id="PS51257">
    <property type="entry name" value="PROKAR_LIPOPROTEIN"/>
    <property type="match status" value="1"/>
</dbReference>
<reference evidence="3" key="1">
    <citation type="submission" date="2017-09" db="EMBL/GenBank/DDBJ databases">
        <authorList>
            <person name="Varghese N."/>
            <person name="Submissions S."/>
        </authorList>
    </citation>
    <scope>NUCLEOTIDE SEQUENCE [LARGE SCALE GENOMIC DNA]</scope>
    <source>
        <strain evidence="3">DSM 25885</strain>
    </source>
</reference>
<dbReference type="Gene3D" id="2.40.160.20">
    <property type="match status" value="1"/>
</dbReference>
<dbReference type="Proteomes" id="UP000219048">
    <property type="component" value="Unassembled WGS sequence"/>
</dbReference>
<feature type="chain" id="PRO_5012809285" evidence="1">
    <location>
        <begin position="26"/>
        <end position="188"/>
    </location>
</feature>
<keyword evidence="3" id="KW-1185">Reference proteome</keyword>